<keyword evidence="2" id="KW-1185">Reference proteome</keyword>
<dbReference type="SUPFAM" id="SSF53254">
    <property type="entry name" value="Phosphoglycerate mutase-like"/>
    <property type="match status" value="1"/>
</dbReference>
<dbReference type="SMART" id="SM00855">
    <property type="entry name" value="PGAM"/>
    <property type="match status" value="1"/>
</dbReference>
<dbReference type="RefSeq" id="WP_231060690.1">
    <property type="nucleotide sequence ID" value="NZ_JAJNOC010000013.1"/>
</dbReference>
<evidence type="ECO:0000313" key="1">
    <source>
        <dbReference type="EMBL" id="MCD2519416.1"/>
    </source>
</evidence>
<dbReference type="Pfam" id="PF00300">
    <property type="entry name" value="His_Phos_1"/>
    <property type="match status" value="1"/>
</dbReference>
<dbReference type="EMBL" id="JAJNOC010000013">
    <property type="protein sequence ID" value="MCD2519416.1"/>
    <property type="molecule type" value="Genomic_DNA"/>
</dbReference>
<reference evidence="1" key="1">
    <citation type="submission" date="2021-11" db="EMBL/GenBank/DDBJ databases">
        <title>The complete genome of Massilia sp sp. G4R7.</title>
        <authorList>
            <person name="Liu L."/>
            <person name="Yue J."/>
            <person name="Yuan J."/>
            <person name="Yang F."/>
            <person name="Li L."/>
        </authorList>
    </citation>
    <scope>NUCLEOTIDE SEQUENCE</scope>
    <source>
        <strain evidence="1">G4R7</strain>
    </source>
</reference>
<accession>A0ABS8QCC4</accession>
<dbReference type="InterPro" id="IPR029033">
    <property type="entry name" value="His_PPase_superfam"/>
</dbReference>
<name>A0ABS8QCC4_9BURK</name>
<dbReference type="InterPro" id="IPR013078">
    <property type="entry name" value="His_Pase_superF_clade-1"/>
</dbReference>
<proteinExistence type="predicted"/>
<protein>
    <submittedName>
        <fullName evidence="1">Histidine phosphatase family protein</fullName>
    </submittedName>
</protein>
<gene>
    <name evidence="1" type="ORF">LQ564_24235</name>
</gene>
<organism evidence="1 2">
    <name type="scientific">Massilia phyllostachyos</name>
    <dbReference type="NCBI Taxonomy" id="2898585"/>
    <lineage>
        <taxon>Bacteria</taxon>
        <taxon>Pseudomonadati</taxon>
        <taxon>Pseudomonadota</taxon>
        <taxon>Betaproteobacteria</taxon>
        <taxon>Burkholderiales</taxon>
        <taxon>Oxalobacteraceae</taxon>
        <taxon>Telluria group</taxon>
        <taxon>Massilia</taxon>
    </lineage>
</organism>
<dbReference type="Gene3D" id="3.40.50.1240">
    <property type="entry name" value="Phosphoglycerate mutase-like"/>
    <property type="match status" value="1"/>
</dbReference>
<evidence type="ECO:0000313" key="2">
    <source>
        <dbReference type="Proteomes" id="UP001179361"/>
    </source>
</evidence>
<dbReference type="CDD" id="cd07067">
    <property type="entry name" value="HP_PGM_like"/>
    <property type="match status" value="1"/>
</dbReference>
<sequence length="163" mass="17794">MDLILWRHAEAEPHVAEGDDAGDLKRALTPKGKRHAARVGAWLHRQLPDDVRVLSSPAKRCVQTVEALGRNYKLVEALAPDSSAEAILDACGWPNHRQPVLVVGHQPLLGEIASLVLAGSKMDWRIRKAGVFWISQKAGSDKDEGSAPYVKLVVGPDFVGQLR</sequence>
<comment type="caution">
    <text evidence="1">The sequence shown here is derived from an EMBL/GenBank/DDBJ whole genome shotgun (WGS) entry which is preliminary data.</text>
</comment>
<dbReference type="Proteomes" id="UP001179361">
    <property type="component" value="Unassembled WGS sequence"/>
</dbReference>